<name>A0A494Z508_9BACI</name>
<comment type="caution">
    <text evidence="3">The sequence shown here is derived from an EMBL/GenBank/DDBJ whole genome shotgun (WGS) entry which is preliminary data.</text>
</comment>
<dbReference type="RefSeq" id="WP_121129399.1">
    <property type="nucleotide sequence ID" value="NZ_JBHUFK010000041.1"/>
</dbReference>
<dbReference type="Gene3D" id="2.40.40.10">
    <property type="entry name" value="RlpA-like domain"/>
    <property type="match status" value="1"/>
</dbReference>
<dbReference type="Gene3D" id="3.10.350.10">
    <property type="entry name" value="LysM domain"/>
    <property type="match status" value="2"/>
</dbReference>
<dbReference type="GO" id="GO:0009254">
    <property type="term" value="P:peptidoglycan turnover"/>
    <property type="evidence" value="ECO:0007669"/>
    <property type="project" value="InterPro"/>
</dbReference>
<sequence length="274" mass="29683">MKKLVALIVGLIIIGISATTVSADKYEVKTGDNLWTIAENNHTTVESLMDINNLDSDLIFPEQILKLNEEKELEYYAVKQGDTLNVISKAQVHDGTVANLNAWDNLSSNRINPGQELVVNGTTEKKISNTNIDSEEKSETLKTLASTKPNEGKENQEVLESVETKENEVAVEAEVPNGRTFSVEATAYTAYCAGCSGITATGINLRENPKAKVIAVDPNIIPLGSKVYVEGYGYAVAGDTGGVINGNKIDIHVPTKDEAFKWGRRTVEITIVDG</sequence>
<dbReference type="InterPro" id="IPR051933">
    <property type="entry name" value="Resuscitation_pf_RpfB"/>
</dbReference>
<dbReference type="InterPro" id="IPR018392">
    <property type="entry name" value="LysM"/>
</dbReference>
<organism evidence="3 4">
    <name type="scientific">Oceanobacillus bengalensis</name>
    <dbReference type="NCBI Taxonomy" id="1435466"/>
    <lineage>
        <taxon>Bacteria</taxon>
        <taxon>Bacillati</taxon>
        <taxon>Bacillota</taxon>
        <taxon>Bacilli</taxon>
        <taxon>Bacillales</taxon>
        <taxon>Bacillaceae</taxon>
        <taxon>Oceanobacillus</taxon>
    </lineage>
</organism>
<dbReference type="InterPro" id="IPR036779">
    <property type="entry name" value="LysM_dom_sf"/>
</dbReference>
<dbReference type="Proteomes" id="UP000281813">
    <property type="component" value="Unassembled WGS sequence"/>
</dbReference>
<accession>A0A494Z508</accession>
<dbReference type="Pfam" id="PF06725">
    <property type="entry name" value="3D"/>
    <property type="match status" value="1"/>
</dbReference>
<evidence type="ECO:0000256" key="1">
    <source>
        <dbReference type="ARBA" id="ARBA00022729"/>
    </source>
</evidence>
<proteinExistence type="predicted"/>
<dbReference type="CDD" id="cd22786">
    <property type="entry name" value="DPBB_YuiC-like"/>
    <property type="match status" value="1"/>
</dbReference>
<reference evidence="3 4" key="1">
    <citation type="journal article" date="2015" name="Antonie Van Leeuwenhoek">
        <title>Oceanobacillus bengalensis sp. nov., a bacterium isolated from seawater of the Bay of Bengal.</title>
        <authorList>
            <person name="Yongchang O."/>
            <person name="Xiang W."/>
            <person name="Wang G."/>
        </authorList>
    </citation>
    <scope>NUCLEOTIDE SEQUENCE [LARGE SCALE GENOMIC DNA]</scope>
    <source>
        <strain evidence="3 4">MCCC 1K00260</strain>
    </source>
</reference>
<dbReference type="InterPro" id="IPR010611">
    <property type="entry name" value="3D_dom"/>
</dbReference>
<dbReference type="SMART" id="SM00257">
    <property type="entry name" value="LysM"/>
    <property type="match status" value="2"/>
</dbReference>
<keyword evidence="1" id="KW-0732">Signal</keyword>
<dbReference type="AlphaFoldDB" id="A0A494Z508"/>
<protein>
    <submittedName>
        <fullName evidence="3">LysM peptidoglycan-binding domain-containing protein</fullName>
    </submittedName>
</protein>
<dbReference type="GO" id="GO:0019867">
    <property type="term" value="C:outer membrane"/>
    <property type="evidence" value="ECO:0007669"/>
    <property type="project" value="InterPro"/>
</dbReference>
<feature type="domain" description="LysM" evidence="2">
    <location>
        <begin position="24"/>
        <end position="67"/>
    </location>
</feature>
<evidence type="ECO:0000313" key="3">
    <source>
        <dbReference type="EMBL" id="RKQ17094.1"/>
    </source>
</evidence>
<gene>
    <name evidence="3" type="ORF">D8M05_05330</name>
</gene>
<dbReference type="Pfam" id="PF01476">
    <property type="entry name" value="LysM"/>
    <property type="match status" value="2"/>
</dbReference>
<keyword evidence="4" id="KW-1185">Reference proteome</keyword>
<evidence type="ECO:0000259" key="2">
    <source>
        <dbReference type="PROSITE" id="PS51782"/>
    </source>
</evidence>
<dbReference type="PANTHER" id="PTHR39160:SF6">
    <property type="entry name" value="CELL WALL-BINDING PROTEIN YOCH"/>
    <property type="match status" value="1"/>
</dbReference>
<dbReference type="PANTHER" id="PTHR39160">
    <property type="entry name" value="CELL WALL-BINDING PROTEIN YOCH"/>
    <property type="match status" value="1"/>
</dbReference>
<dbReference type="OrthoDB" id="9798935at2"/>
<dbReference type="GO" id="GO:0004553">
    <property type="term" value="F:hydrolase activity, hydrolyzing O-glycosyl compounds"/>
    <property type="evidence" value="ECO:0007669"/>
    <property type="project" value="InterPro"/>
</dbReference>
<feature type="domain" description="LysM" evidence="2">
    <location>
        <begin position="74"/>
        <end position="119"/>
    </location>
</feature>
<dbReference type="SUPFAM" id="SSF50685">
    <property type="entry name" value="Barwin-like endoglucanases"/>
    <property type="match status" value="1"/>
</dbReference>
<dbReference type="EMBL" id="RBZO01000006">
    <property type="protein sequence ID" value="RKQ17094.1"/>
    <property type="molecule type" value="Genomic_DNA"/>
</dbReference>
<dbReference type="PROSITE" id="PS51782">
    <property type="entry name" value="LYSM"/>
    <property type="match status" value="2"/>
</dbReference>
<dbReference type="InterPro" id="IPR036908">
    <property type="entry name" value="RlpA-like_sf"/>
</dbReference>
<evidence type="ECO:0000313" key="4">
    <source>
        <dbReference type="Proteomes" id="UP000281813"/>
    </source>
</evidence>
<dbReference type="CDD" id="cd00118">
    <property type="entry name" value="LysM"/>
    <property type="match status" value="1"/>
</dbReference>
<dbReference type="SUPFAM" id="SSF54106">
    <property type="entry name" value="LysM domain"/>
    <property type="match status" value="2"/>
</dbReference>